<dbReference type="GO" id="GO:0005524">
    <property type="term" value="F:ATP binding"/>
    <property type="evidence" value="ECO:0007669"/>
    <property type="project" value="InterPro"/>
</dbReference>
<dbReference type="Gene3D" id="3.40.50.300">
    <property type="entry name" value="P-loop containing nucleotide triphosphate hydrolases"/>
    <property type="match status" value="1"/>
</dbReference>
<dbReference type="PANTHER" id="PTHR42759">
    <property type="entry name" value="MOXR FAMILY PROTEIN"/>
    <property type="match status" value="1"/>
</dbReference>
<gene>
    <name evidence="2" type="ORF">HF999_05755</name>
</gene>
<dbReference type="InterPro" id="IPR050764">
    <property type="entry name" value="CbbQ/NirQ/NorQ/GpvN"/>
</dbReference>
<proteinExistence type="predicted"/>
<comment type="caution">
    <text evidence="2">The sequence shown here is derived from an EMBL/GenBank/DDBJ whole genome shotgun (WGS) entry which is preliminary data.</text>
</comment>
<dbReference type="PANTHER" id="PTHR42759:SF1">
    <property type="entry name" value="MAGNESIUM-CHELATASE SUBUNIT CHLD"/>
    <property type="match status" value="1"/>
</dbReference>
<evidence type="ECO:0000259" key="1">
    <source>
        <dbReference type="Pfam" id="PF07728"/>
    </source>
</evidence>
<dbReference type="InterPro" id="IPR011704">
    <property type="entry name" value="ATPase_dyneun-rel_AAA"/>
</dbReference>
<protein>
    <submittedName>
        <fullName evidence="2">AAA family ATPase</fullName>
    </submittedName>
</protein>
<evidence type="ECO:0000313" key="2">
    <source>
        <dbReference type="EMBL" id="NKY17876.1"/>
    </source>
</evidence>
<feature type="domain" description="ATPase dynein-related AAA" evidence="1">
    <location>
        <begin position="123"/>
        <end position="260"/>
    </location>
</feature>
<dbReference type="InterPro" id="IPR027417">
    <property type="entry name" value="P-loop_NTPase"/>
</dbReference>
<dbReference type="CDD" id="cd00009">
    <property type="entry name" value="AAA"/>
    <property type="match status" value="1"/>
</dbReference>
<evidence type="ECO:0000313" key="3">
    <source>
        <dbReference type="Proteomes" id="UP000582646"/>
    </source>
</evidence>
<sequence length="365" mass="38632">MVDATLERITEKLGGGYSKHSGPVAFEVDSSRLREHELPAVMRDFVYGRTSMGGAKKVAEAALLGHGLSKEAIADASQATAGPLPPADPIALPNGDEYYPRKVGEMLDVDLMRMAREKLRRHVGLVGPPGTGKTSLPLAAFGVDDCVVVGLHGDSKVSDLVGKYIPADPGEESPSGFVWRDGPLVTAMREGKVLVADELTRAPAETVAVLFGALDARREIGIDDRPGEVVRAVEGFLVVATWNPDGVGVNELDGALLRRFPLQVKVGNDYRIAEYRGVNARLVKVARNLATRNERARASGAFGVWEPPLATLLDVQAMLDAGCGNEIALGSLLNGCPAVDREDVAAVVRTVFGISVAPLRLGTGA</sequence>
<dbReference type="AlphaFoldDB" id="A0A846WZU8"/>
<accession>A0A846WZU8</accession>
<dbReference type="Proteomes" id="UP000582646">
    <property type="component" value="Unassembled WGS sequence"/>
</dbReference>
<keyword evidence="3" id="KW-1185">Reference proteome</keyword>
<dbReference type="GO" id="GO:0016887">
    <property type="term" value="F:ATP hydrolysis activity"/>
    <property type="evidence" value="ECO:0007669"/>
    <property type="project" value="InterPro"/>
</dbReference>
<name>A0A846WZU8_9ACTN</name>
<dbReference type="SUPFAM" id="SSF52540">
    <property type="entry name" value="P-loop containing nucleoside triphosphate hydrolases"/>
    <property type="match status" value="1"/>
</dbReference>
<dbReference type="Pfam" id="PF07728">
    <property type="entry name" value="AAA_5"/>
    <property type="match status" value="1"/>
</dbReference>
<organism evidence="2 3">
    <name type="scientific">Tsukamurella spumae</name>
    <dbReference type="NCBI Taxonomy" id="44753"/>
    <lineage>
        <taxon>Bacteria</taxon>
        <taxon>Bacillati</taxon>
        <taxon>Actinomycetota</taxon>
        <taxon>Actinomycetes</taxon>
        <taxon>Mycobacteriales</taxon>
        <taxon>Tsukamurellaceae</taxon>
        <taxon>Tsukamurella</taxon>
    </lineage>
</organism>
<dbReference type="EMBL" id="JAAXOQ010000005">
    <property type="protein sequence ID" value="NKY17876.1"/>
    <property type="molecule type" value="Genomic_DNA"/>
</dbReference>
<reference evidence="2 3" key="1">
    <citation type="submission" date="2020-04" db="EMBL/GenBank/DDBJ databases">
        <title>MicrobeNet Type strains.</title>
        <authorList>
            <person name="Nicholson A.C."/>
        </authorList>
    </citation>
    <scope>NUCLEOTIDE SEQUENCE [LARGE SCALE GENOMIC DNA]</scope>
    <source>
        <strain evidence="2 3">DSM 44113</strain>
    </source>
</reference>
<dbReference type="RefSeq" id="WP_168544940.1">
    <property type="nucleotide sequence ID" value="NZ_BAAAKS010000033.1"/>
</dbReference>